<sequence length="115" mass="13149">MGQACGHSFLCRSHQYQPATSEMPWHMVMGTSMRWVASAPRLLTQRFLRPRLILRQGKNPAPSCREAVNWKDGVGITLACSLHYMDQAWGPPCRKAHQWHLGSFNRIPPSRCLLH</sequence>
<evidence type="ECO:0000313" key="2">
    <source>
        <dbReference type="Proteomes" id="UP001044222"/>
    </source>
</evidence>
<gene>
    <name evidence="1" type="ORF">ANANG_G00235860</name>
</gene>
<comment type="caution">
    <text evidence="1">The sequence shown here is derived from an EMBL/GenBank/DDBJ whole genome shotgun (WGS) entry which is preliminary data.</text>
</comment>
<dbReference type="AlphaFoldDB" id="A0A9D3RRK7"/>
<protein>
    <submittedName>
        <fullName evidence="1">Uncharacterized protein</fullName>
    </submittedName>
</protein>
<dbReference type="Proteomes" id="UP001044222">
    <property type="component" value="Chromosome 13"/>
</dbReference>
<proteinExistence type="predicted"/>
<reference evidence="1" key="1">
    <citation type="submission" date="2021-01" db="EMBL/GenBank/DDBJ databases">
        <title>A chromosome-scale assembly of European eel, Anguilla anguilla.</title>
        <authorList>
            <person name="Henkel C."/>
            <person name="Jong-Raadsen S.A."/>
            <person name="Dufour S."/>
            <person name="Weltzien F.-A."/>
            <person name="Palstra A.P."/>
            <person name="Pelster B."/>
            <person name="Spaink H.P."/>
            <person name="Van Den Thillart G.E."/>
            <person name="Jansen H."/>
            <person name="Zahm M."/>
            <person name="Klopp C."/>
            <person name="Cedric C."/>
            <person name="Louis A."/>
            <person name="Berthelot C."/>
            <person name="Parey E."/>
            <person name="Roest Crollius H."/>
            <person name="Montfort J."/>
            <person name="Robinson-Rechavi M."/>
            <person name="Bucao C."/>
            <person name="Bouchez O."/>
            <person name="Gislard M."/>
            <person name="Lluch J."/>
            <person name="Milhes M."/>
            <person name="Lampietro C."/>
            <person name="Lopez Roques C."/>
            <person name="Donnadieu C."/>
            <person name="Braasch I."/>
            <person name="Desvignes T."/>
            <person name="Postlethwait J."/>
            <person name="Bobe J."/>
            <person name="Guiguen Y."/>
            <person name="Dirks R."/>
        </authorList>
    </citation>
    <scope>NUCLEOTIDE SEQUENCE</scope>
    <source>
        <strain evidence="1">Tag_6206</strain>
        <tissue evidence="1">Liver</tissue>
    </source>
</reference>
<keyword evidence="2" id="KW-1185">Reference proteome</keyword>
<accession>A0A9D3RRK7</accession>
<dbReference type="EMBL" id="JAFIRN010000013">
    <property type="protein sequence ID" value="KAG5837117.1"/>
    <property type="molecule type" value="Genomic_DNA"/>
</dbReference>
<name>A0A9D3RRK7_ANGAN</name>
<evidence type="ECO:0000313" key="1">
    <source>
        <dbReference type="EMBL" id="KAG5837117.1"/>
    </source>
</evidence>
<organism evidence="1 2">
    <name type="scientific">Anguilla anguilla</name>
    <name type="common">European freshwater eel</name>
    <name type="synonym">Muraena anguilla</name>
    <dbReference type="NCBI Taxonomy" id="7936"/>
    <lineage>
        <taxon>Eukaryota</taxon>
        <taxon>Metazoa</taxon>
        <taxon>Chordata</taxon>
        <taxon>Craniata</taxon>
        <taxon>Vertebrata</taxon>
        <taxon>Euteleostomi</taxon>
        <taxon>Actinopterygii</taxon>
        <taxon>Neopterygii</taxon>
        <taxon>Teleostei</taxon>
        <taxon>Anguilliformes</taxon>
        <taxon>Anguillidae</taxon>
        <taxon>Anguilla</taxon>
    </lineage>
</organism>